<evidence type="ECO:0000256" key="4">
    <source>
        <dbReference type="SAM" id="Phobius"/>
    </source>
</evidence>
<feature type="region of interest" description="Disordered" evidence="3">
    <location>
        <begin position="363"/>
        <end position="432"/>
    </location>
</feature>
<dbReference type="KEGG" id="sbat:G4Z16_02440"/>
<dbReference type="RefSeq" id="WP_197348946.1">
    <property type="nucleotide sequence ID" value="NZ_CP048882.1"/>
</dbReference>
<feature type="domain" description="LamG-like jellyroll fold" evidence="5">
    <location>
        <begin position="497"/>
        <end position="638"/>
    </location>
</feature>
<keyword evidence="2" id="KW-1015">Disulfide bond</keyword>
<evidence type="ECO:0000256" key="1">
    <source>
        <dbReference type="ARBA" id="ARBA00022729"/>
    </source>
</evidence>
<organism evidence="6 7">
    <name type="scientific">Streptomyces bathyalis</name>
    <dbReference type="NCBI Taxonomy" id="2710756"/>
    <lineage>
        <taxon>Bacteria</taxon>
        <taxon>Bacillati</taxon>
        <taxon>Actinomycetota</taxon>
        <taxon>Actinomycetes</taxon>
        <taxon>Kitasatosporales</taxon>
        <taxon>Streptomycetaceae</taxon>
        <taxon>Streptomyces</taxon>
    </lineage>
</organism>
<dbReference type="Proteomes" id="UP000595046">
    <property type="component" value="Chromosome"/>
</dbReference>
<keyword evidence="4" id="KW-0812">Transmembrane</keyword>
<feature type="compositionally biased region" description="Polar residues" evidence="3">
    <location>
        <begin position="449"/>
        <end position="462"/>
    </location>
</feature>
<keyword evidence="7" id="KW-1185">Reference proteome</keyword>
<evidence type="ECO:0000313" key="6">
    <source>
        <dbReference type="EMBL" id="QPP05437.1"/>
    </source>
</evidence>
<evidence type="ECO:0000256" key="3">
    <source>
        <dbReference type="SAM" id="MobiDB-lite"/>
    </source>
</evidence>
<protein>
    <submittedName>
        <fullName evidence="6">LamG domain-containing protein</fullName>
    </submittedName>
</protein>
<dbReference type="Gene3D" id="2.60.120.200">
    <property type="match status" value="1"/>
</dbReference>
<dbReference type="Pfam" id="PF13385">
    <property type="entry name" value="Laminin_G_3"/>
    <property type="match status" value="1"/>
</dbReference>
<dbReference type="SMART" id="SM00560">
    <property type="entry name" value="LamGL"/>
    <property type="match status" value="1"/>
</dbReference>
<feature type="compositionally biased region" description="Low complexity" evidence="3">
    <location>
        <begin position="376"/>
        <end position="393"/>
    </location>
</feature>
<dbReference type="EMBL" id="CP048882">
    <property type="protein sequence ID" value="QPP05437.1"/>
    <property type="molecule type" value="Genomic_DNA"/>
</dbReference>
<feature type="transmembrane region" description="Helical" evidence="4">
    <location>
        <begin position="341"/>
        <end position="363"/>
    </location>
</feature>
<sequence>MDCAYLSDAELVRLIWEGGEISRAALHELERRHFPAVRAYAAFGAVSPRAADELAYQAWQQALQQQAEGSVSGAVRAGALSAVLQTASAWARASGRAALNPQLAAWMEANSLVVPGSTAPAGFHRPSLVARAVAGIPCRSQTVLWHQLVERDDNALTGWLIGASPGEVVVATGRAQEELYNSYVQVLLNGMQDECRLYHRLVLAYGDTRSANVAAEVAPHLERCARCSRAVGDLGRLRHDPGTLLAQALLPWGGSEYAAQSANANQGGVREELMPGAGMAPTAAIPALPAGSQMPQGPMSGSLGAGGQGFGGRAAGKGRHAAPDAAGTGAASRTAKRRTDLVVRCTAVAGVCAVGAAFAFGFVGDSDPGKPKAKDPVSPVKASPSPSKSAGPSRATATAKSTSNPTGKPLSKPTRTRPAPPGGGSDDRPSSPAVRNVAVEWLFDKVSSDGVTPDSSANNNAGTLFGASRPRPTPGGALAFDGEQFVASNGPLIDTTGSFTVSAQVRLDRTDVSQTILSQDGSDSSAFMLQYDADESRFEMSMPEEDTGDAGSDADEAVSALEPQAGRSVHLTGVYDDADDELRLYVNGRLAGTADHEDDFASGGNFVVGRGLSGNAFFQGLDGAVDDVRAVGRAVSSAEAASLARES</sequence>
<evidence type="ECO:0000259" key="5">
    <source>
        <dbReference type="SMART" id="SM00560"/>
    </source>
</evidence>
<dbReference type="SUPFAM" id="SSF49899">
    <property type="entry name" value="Concanavalin A-like lectins/glucanases"/>
    <property type="match status" value="1"/>
</dbReference>
<name>A0A7T1T2Z0_9ACTN</name>
<feature type="region of interest" description="Disordered" evidence="3">
    <location>
        <begin position="287"/>
        <end position="336"/>
    </location>
</feature>
<feature type="compositionally biased region" description="Gly residues" evidence="3">
    <location>
        <begin position="303"/>
        <end position="315"/>
    </location>
</feature>
<evidence type="ECO:0000256" key="2">
    <source>
        <dbReference type="ARBA" id="ARBA00023157"/>
    </source>
</evidence>
<dbReference type="InterPro" id="IPR013320">
    <property type="entry name" value="ConA-like_dom_sf"/>
</dbReference>
<keyword evidence="1" id="KW-0732">Signal</keyword>
<feature type="compositionally biased region" description="Polar residues" evidence="3">
    <location>
        <begin position="395"/>
        <end position="406"/>
    </location>
</feature>
<accession>A0A7T1T2Z0</accession>
<gene>
    <name evidence="6" type="ORF">G4Z16_02440</name>
</gene>
<keyword evidence="4" id="KW-1133">Transmembrane helix</keyword>
<keyword evidence="4" id="KW-0472">Membrane</keyword>
<evidence type="ECO:0000313" key="7">
    <source>
        <dbReference type="Proteomes" id="UP000595046"/>
    </source>
</evidence>
<proteinExistence type="predicted"/>
<feature type="region of interest" description="Disordered" evidence="3">
    <location>
        <begin position="448"/>
        <end position="477"/>
    </location>
</feature>
<dbReference type="AlphaFoldDB" id="A0A7T1T2Z0"/>
<reference evidence="7" key="1">
    <citation type="submission" date="2020-02" db="EMBL/GenBank/DDBJ databases">
        <title>Streptomyces sp. ASO4wet.</title>
        <authorList>
            <person name="Risdian C."/>
            <person name="Landwehr W."/>
            <person name="Schupp P."/>
            <person name="Wink J."/>
        </authorList>
    </citation>
    <scope>NUCLEOTIDE SEQUENCE [LARGE SCALE GENOMIC DNA]</scope>
    <source>
        <strain evidence="7">ASO4wet</strain>
    </source>
</reference>
<dbReference type="InterPro" id="IPR006558">
    <property type="entry name" value="LamG-like"/>
</dbReference>